<protein>
    <recommendedName>
        <fullName evidence="4">DUF4331 domain-containing protein</fullName>
    </recommendedName>
</protein>
<proteinExistence type="predicted"/>
<keyword evidence="1" id="KW-1133">Transmembrane helix</keyword>
<dbReference type="EMBL" id="BDUD01000001">
    <property type="protein sequence ID" value="GBG17614.1"/>
    <property type="molecule type" value="Genomic_DNA"/>
</dbReference>
<dbReference type="OrthoDB" id="525451at2"/>
<dbReference type="RefSeq" id="WP_109007787.1">
    <property type="nucleotide sequence ID" value="NZ_BDUD01000001.1"/>
</dbReference>
<evidence type="ECO:0000313" key="3">
    <source>
        <dbReference type="Proteomes" id="UP000245124"/>
    </source>
</evidence>
<dbReference type="Pfam" id="PF14224">
    <property type="entry name" value="DUF4331"/>
    <property type="match status" value="1"/>
</dbReference>
<keyword evidence="1" id="KW-0812">Transmembrane</keyword>
<reference evidence="2 3" key="1">
    <citation type="submission" date="2017-06" db="EMBL/GenBank/DDBJ databases">
        <title>Genome sequencing of cyanobaciteial culture collection at National Institute for Environmental Studies (NIES).</title>
        <authorList>
            <person name="Hirose Y."/>
            <person name="Shimura Y."/>
            <person name="Fujisawa T."/>
            <person name="Nakamura Y."/>
            <person name="Kawachi M."/>
        </authorList>
    </citation>
    <scope>NUCLEOTIDE SEQUENCE [LARGE SCALE GENOMIC DNA]</scope>
    <source>
        <strain evidence="2 3">NIES-4072</strain>
    </source>
</reference>
<dbReference type="AlphaFoldDB" id="A0A2R5FPQ6"/>
<comment type="caution">
    <text evidence="2">The sequence shown here is derived from an EMBL/GenBank/DDBJ whole genome shotgun (WGS) entry which is preliminary data.</text>
</comment>
<keyword evidence="3" id="KW-1185">Reference proteome</keyword>
<dbReference type="Proteomes" id="UP000245124">
    <property type="component" value="Unassembled WGS sequence"/>
</dbReference>
<evidence type="ECO:0000313" key="2">
    <source>
        <dbReference type="EMBL" id="GBG17614.1"/>
    </source>
</evidence>
<evidence type="ECO:0000256" key="1">
    <source>
        <dbReference type="SAM" id="Phobius"/>
    </source>
</evidence>
<evidence type="ECO:0008006" key="4">
    <source>
        <dbReference type="Google" id="ProtNLM"/>
    </source>
</evidence>
<keyword evidence="1" id="KW-0472">Membrane</keyword>
<organism evidence="2 3">
    <name type="scientific">Nostoc commune NIES-4072</name>
    <dbReference type="NCBI Taxonomy" id="2005467"/>
    <lineage>
        <taxon>Bacteria</taxon>
        <taxon>Bacillati</taxon>
        <taxon>Cyanobacteriota</taxon>
        <taxon>Cyanophyceae</taxon>
        <taxon>Nostocales</taxon>
        <taxon>Nostocaceae</taxon>
        <taxon>Nostoc</taxon>
    </lineage>
</organism>
<sequence length="422" mass="46248">MRINAQSLTSFIPTQGWVLVDKLVQNMAFFRIKRSLTGATRFFRTIVAFVAILLVVLTYATPQALASDHQDTIFLASRLTAADLTDLFVFESPTNPKNVVLVMDFDPLIVSGENRPFEPNILYQFKIDNTGDSIEDVVLQFNINGKGSQQTVTVRGPSSPIKVGTTSALLPVSWTGQLNQTFSASNGIKFFVGTRKDPFFFDLEQFFKIIPDRNYNIQPNPNPPFTVLTFRPPGQAQDTLAPFNVHSIIVELPRKLLGTGKIGAWITTSVRTPRLRNGNLAQIERLAVPALNELFMDYKDHNNSNLQTPTQDASNQSQFIQTFVKAIGRPQGIADAVISVAIPDVIQADLSKPSGTYFGTQLANNFGGRRPKDDVIDVTASVVFGNAVTGITAGQIPALTSDNVGPNNANFLPTFPYLGNPL</sequence>
<gene>
    <name evidence="2" type="ORF">NIES4072_12750</name>
</gene>
<accession>A0A2R5FPQ6</accession>
<name>A0A2R5FPQ6_NOSCO</name>
<feature type="transmembrane region" description="Helical" evidence="1">
    <location>
        <begin position="42"/>
        <end position="60"/>
    </location>
</feature>
<dbReference type="InterPro" id="IPR025566">
    <property type="entry name" value="DUF4331"/>
</dbReference>